<dbReference type="PANTHER" id="PTHR30537:SF5">
    <property type="entry name" value="HTH-TYPE TRANSCRIPTIONAL ACTIVATOR TTDR-RELATED"/>
    <property type="match status" value="1"/>
</dbReference>
<dbReference type="InterPro" id="IPR058163">
    <property type="entry name" value="LysR-type_TF_proteobact-type"/>
</dbReference>
<dbReference type="FunFam" id="1.10.10.10:FF:000001">
    <property type="entry name" value="LysR family transcriptional regulator"/>
    <property type="match status" value="1"/>
</dbReference>
<evidence type="ECO:0000256" key="4">
    <source>
        <dbReference type="ARBA" id="ARBA00023163"/>
    </source>
</evidence>
<organism evidence="6 7">
    <name type="scientific">Larsenimonas rhizosphaerae</name>
    <dbReference type="NCBI Taxonomy" id="2944682"/>
    <lineage>
        <taxon>Bacteria</taxon>
        <taxon>Pseudomonadati</taxon>
        <taxon>Pseudomonadota</taxon>
        <taxon>Gammaproteobacteria</taxon>
        <taxon>Oceanospirillales</taxon>
        <taxon>Halomonadaceae</taxon>
        <taxon>Larsenimonas</taxon>
    </lineage>
</organism>
<dbReference type="Pfam" id="PF00126">
    <property type="entry name" value="HTH_1"/>
    <property type="match status" value="1"/>
</dbReference>
<dbReference type="GO" id="GO:0003677">
    <property type="term" value="F:DNA binding"/>
    <property type="evidence" value="ECO:0007669"/>
    <property type="project" value="UniProtKB-KW"/>
</dbReference>
<dbReference type="InterPro" id="IPR036388">
    <property type="entry name" value="WH-like_DNA-bd_sf"/>
</dbReference>
<dbReference type="Gene3D" id="3.40.190.290">
    <property type="match status" value="1"/>
</dbReference>
<dbReference type="Pfam" id="PF03466">
    <property type="entry name" value="LysR_substrate"/>
    <property type="match status" value="1"/>
</dbReference>
<evidence type="ECO:0000259" key="5">
    <source>
        <dbReference type="PROSITE" id="PS50931"/>
    </source>
</evidence>
<dbReference type="InterPro" id="IPR005119">
    <property type="entry name" value="LysR_subst-bd"/>
</dbReference>
<dbReference type="InterPro" id="IPR036390">
    <property type="entry name" value="WH_DNA-bd_sf"/>
</dbReference>
<keyword evidence="2" id="KW-0805">Transcription regulation</keyword>
<dbReference type="EMBL" id="JAPIVE010000002">
    <property type="protein sequence ID" value="MCX2524448.1"/>
    <property type="molecule type" value="Genomic_DNA"/>
</dbReference>
<dbReference type="InterPro" id="IPR000847">
    <property type="entry name" value="LysR_HTH_N"/>
</dbReference>
<keyword evidence="3" id="KW-0238">DNA-binding</keyword>
<dbReference type="PROSITE" id="PS50931">
    <property type="entry name" value="HTH_LYSR"/>
    <property type="match status" value="1"/>
</dbReference>
<protein>
    <submittedName>
        <fullName evidence="6">LysR family transcriptional regulator</fullName>
    </submittedName>
</protein>
<comment type="caution">
    <text evidence="6">The sequence shown here is derived from an EMBL/GenBank/DDBJ whole genome shotgun (WGS) entry which is preliminary data.</text>
</comment>
<evidence type="ECO:0000313" key="6">
    <source>
        <dbReference type="EMBL" id="MCX2524448.1"/>
    </source>
</evidence>
<dbReference type="AlphaFoldDB" id="A0AA41ZIF0"/>
<reference evidence="6" key="1">
    <citation type="submission" date="2022-11" db="EMBL/GenBank/DDBJ databases">
        <title>Larsenimonas rhizosphaerae sp. nov., isolated from a tidal mudflat.</title>
        <authorList>
            <person name="Lee S.D."/>
            <person name="Kim I.S."/>
        </authorList>
    </citation>
    <scope>NUCLEOTIDE SEQUENCE</scope>
    <source>
        <strain evidence="6">GH2-1</strain>
    </source>
</reference>
<evidence type="ECO:0000256" key="2">
    <source>
        <dbReference type="ARBA" id="ARBA00023015"/>
    </source>
</evidence>
<evidence type="ECO:0000256" key="3">
    <source>
        <dbReference type="ARBA" id="ARBA00023125"/>
    </source>
</evidence>
<comment type="similarity">
    <text evidence="1">Belongs to the LysR transcriptional regulatory family.</text>
</comment>
<keyword evidence="4" id="KW-0804">Transcription</keyword>
<dbReference type="CDD" id="cd08422">
    <property type="entry name" value="PBP2_CrgA_like"/>
    <property type="match status" value="1"/>
</dbReference>
<accession>A0AA41ZIF0</accession>
<name>A0AA41ZIF0_9GAMM</name>
<feature type="domain" description="HTH lysR-type" evidence="5">
    <location>
        <begin position="1"/>
        <end position="58"/>
    </location>
</feature>
<evidence type="ECO:0000256" key="1">
    <source>
        <dbReference type="ARBA" id="ARBA00009437"/>
    </source>
</evidence>
<dbReference type="GO" id="GO:0003700">
    <property type="term" value="F:DNA-binding transcription factor activity"/>
    <property type="evidence" value="ECO:0007669"/>
    <property type="project" value="InterPro"/>
</dbReference>
<dbReference type="SUPFAM" id="SSF53850">
    <property type="entry name" value="Periplasmic binding protein-like II"/>
    <property type="match status" value="1"/>
</dbReference>
<dbReference type="Gene3D" id="1.10.10.10">
    <property type="entry name" value="Winged helix-like DNA-binding domain superfamily/Winged helix DNA-binding domain"/>
    <property type="match status" value="1"/>
</dbReference>
<dbReference type="SUPFAM" id="SSF46785">
    <property type="entry name" value="Winged helix' DNA-binding domain"/>
    <property type="match status" value="1"/>
</dbReference>
<evidence type="ECO:0000313" key="7">
    <source>
        <dbReference type="Proteomes" id="UP001165678"/>
    </source>
</evidence>
<sequence length="311" mass="34580">MDLNALRTFERVAATGSFTAAARHFHRAVSSVSRQISALEQSLGVRLLYRHTRAVTLTEAGRQYYEQIRGTLEQLDQATEALKSPTLEPSGTLHINSPVAFGRHQVVGLVRGFHARYPAIRTELLLTDTMTDPVREGSDITFRVGRLADSSLIARPLAPMHYVVAAAPAYLAEHGTPDTPDALQHHDCLLYQGQMGRQRWYFESPQTHTPQAHELTGSLYSNDADSLLQAALLGQGIVAFPTWLIGHALATGQLVPLLRAWRCEVVPERRMIHVLTTDGRLRTPKVQAFLNYLQDTIGDTPPWDQWHAPAT</sequence>
<gene>
    <name evidence="6" type="ORF">OQ287_09355</name>
</gene>
<dbReference type="PANTHER" id="PTHR30537">
    <property type="entry name" value="HTH-TYPE TRANSCRIPTIONAL REGULATOR"/>
    <property type="match status" value="1"/>
</dbReference>
<keyword evidence="7" id="KW-1185">Reference proteome</keyword>
<dbReference type="Proteomes" id="UP001165678">
    <property type="component" value="Unassembled WGS sequence"/>
</dbReference>
<proteinExistence type="inferred from homology"/>